<dbReference type="STRING" id="84521.SAMN04487994_100923"/>
<dbReference type="GO" id="GO:0046081">
    <property type="term" value="P:dUTP catabolic process"/>
    <property type="evidence" value="ECO:0007669"/>
    <property type="project" value="InterPro"/>
</dbReference>
<dbReference type="Pfam" id="PF00692">
    <property type="entry name" value="dUTPase"/>
    <property type="match status" value="1"/>
</dbReference>
<evidence type="ECO:0000313" key="8">
    <source>
        <dbReference type="Proteomes" id="UP000235682"/>
    </source>
</evidence>
<evidence type="ECO:0000313" key="7">
    <source>
        <dbReference type="EMBL" id="PMC58809.1"/>
    </source>
</evidence>
<dbReference type="Gene3D" id="2.70.40.10">
    <property type="match status" value="1"/>
</dbReference>
<evidence type="ECO:0000256" key="3">
    <source>
        <dbReference type="ARBA" id="ARBA00022801"/>
    </source>
</evidence>
<dbReference type="CDD" id="cd07557">
    <property type="entry name" value="trimeric_dUTPase"/>
    <property type="match status" value="1"/>
</dbReference>
<evidence type="ECO:0000256" key="1">
    <source>
        <dbReference type="ARBA" id="ARBA00006581"/>
    </source>
</evidence>
<dbReference type="RefSeq" id="WP_102227484.1">
    <property type="nucleotide sequence ID" value="NZ_PNFY01000006.1"/>
</dbReference>
<dbReference type="EC" id="3.6.1.23" evidence="2"/>
<comment type="caution">
    <text evidence="7">The sequence shown here is derived from an EMBL/GenBank/DDBJ whole genome shotgun (WGS) entry which is preliminary data.</text>
</comment>
<feature type="domain" description="dUTPase-like" evidence="6">
    <location>
        <begin position="71"/>
        <end position="175"/>
    </location>
</feature>
<dbReference type="OrthoDB" id="9809956at2"/>
<proteinExistence type="inferred from homology"/>
<dbReference type="Proteomes" id="UP000235682">
    <property type="component" value="Unassembled WGS sequence"/>
</dbReference>
<evidence type="ECO:0000256" key="4">
    <source>
        <dbReference type="ARBA" id="ARBA00023080"/>
    </source>
</evidence>
<dbReference type="AlphaFoldDB" id="A0A2N6SP28"/>
<comment type="similarity">
    <text evidence="1">Belongs to the dUTPase family.</text>
</comment>
<dbReference type="PANTHER" id="PTHR11241:SF0">
    <property type="entry name" value="DEOXYURIDINE 5'-TRIPHOSPHATE NUCLEOTIDOHYDROLASE"/>
    <property type="match status" value="1"/>
</dbReference>
<dbReference type="InterPro" id="IPR008181">
    <property type="entry name" value="dUTPase"/>
</dbReference>
<dbReference type="InterPro" id="IPR036157">
    <property type="entry name" value="dUTPase-like_sf"/>
</dbReference>
<reference evidence="7 8" key="1">
    <citation type="submission" date="2017-09" db="EMBL/GenBank/DDBJ databases">
        <title>Bacterial strain isolated from the female urinary microbiota.</title>
        <authorList>
            <person name="Thomas-White K."/>
            <person name="Kumar N."/>
            <person name="Forster S."/>
            <person name="Putonti C."/>
            <person name="Lawley T."/>
            <person name="Wolfe A.J."/>
        </authorList>
    </citation>
    <scope>NUCLEOTIDE SEQUENCE [LARGE SCALE GENOMIC DNA]</scope>
    <source>
        <strain evidence="7 8">UMB0852</strain>
    </source>
</reference>
<organism evidence="7 8">
    <name type="scientific">Dolosicoccus paucivorans</name>
    <dbReference type="NCBI Taxonomy" id="84521"/>
    <lineage>
        <taxon>Bacteria</taxon>
        <taxon>Bacillati</taxon>
        <taxon>Bacillota</taxon>
        <taxon>Bacilli</taxon>
        <taxon>Lactobacillales</taxon>
        <taxon>Aerococcaceae</taxon>
        <taxon>Dolosicoccus</taxon>
    </lineage>
</organism>
<keyword evidence="4" id="KW-0546">Nucleotide metabolism</keyword>
<sequence length="184" mass="20860">MKKRGFEVIKEYENQSINIPQRATIHAAGYDFEAAETIVLPSYWKEVFKYLAKELKQWILKSPQETDEMTDETVKGLLKPTLVPTGIKAYMQDDEYLQLTNRSSNPLKRFLALPNGVGIIDADYYNNPNNEGHIYVQLINFGLFDCTIEKGERIAQGIFLPFLKADGDEGGRLERTGGFGSSKD</sequence>
<evidence type="ECO:0000256" key="2">
    <source>
        <dbReference type="ARBA" id="ARBA00012379"/>
    </source>
</evidence>
<dbReference type="GO" id="GO:0006226">
    <property type="term" value="P:dUMP biosynthetic process"/>
    <property type="evidence" value="ECO:0007669"/>
    <property type="project" value="InterPro"/>
</dbReference>
<evidence type="ECO:0000256" key="5">
    <source>
        <dbReference type="ARBA" id="ARBA00047686"/>
    </source>
</evidence>
<name>A0A2N6SP28_9LACT</name>
<dbReference type="GO" id="GO:0000287">
    <property type="term" value="F:magnesium ion binding"/>
    <property type="evidence" value="ECO:0007669"/>
    <property type="project" value="InterPro"/>
</dbReference>
<comment type="catalytic activity">
    <reaction evidence="5">
        <text>dUTP + H2O = dUMP + diphosphate + H(+)</text>
        <dbReference type="Rhea" id="RHEA:10248"/>
        <dbReference type="ChEBI" id="CHEBI:15377"/>
        <dbReference type="ChEBI" id="CHEBI:15378"/>
        <dbReference type="ChEBI" id="CHEBI:33019"/>
        <dbReference type="ChEBI" id="CHEBI:61555"/>
        <dbReference type="ChEBI" id="CHEBI:246422"/>
        <dbReference type="EC" id="3.6.1.23"/>
    </reaction>
</comment>
<dbReference type="PANTHER" id="PTHR11241">
    <property type="entry name" value="DEOXYURIDINE 5'-TRIPHOSPHATE NUCLEOTIDOHYDROLASE"/>
    <property type="match status" value="1"/>
</dbReference>
<accession>A0A2N6SP28</accession>
<evidence type="ECO:0000259" key="6">
    <source>
        <dbReference type="Pfam" id="PF00692"/>
    </source>
</evidence>
<dbReference type="GO" id="GO:0004170">
    <property type="term" value="F:dUTP diphosphatase activity"/>
    <property type="evidence" value="ECO:0007669"/>
    <property type="project" value="UniProtKB-EC"/>
</dbReference>
<keyword evidence="8" id="KW-1185">Reference proteome</keyword>
<dbReference type="InterPro" id="IPR033704">
    <property type="entry name" value="dUTPase_trimeric"/>
</dbReference>
<keyword evidence="3" id="KW-0378">Hydrolase</keyword>
<gene>
    <name evidence="7" type="ORF">CJ205_02500</name>
</gene>
<dbReference type="InterPro" id="IPR029054">
    <property type="entry name" value="dUTPase-like"/>
</dbReference>
<dbReference type="EMBL" id="PNHE01000006">
    <property type="protein sequence ID" value="PMC58809.1"/>
    <property type="molecule type" value="Genomic_DNA"/>
</dbReference>
<dbReference type="SUPFAM" id="SSF51283">
    <property type="entry name" value="dUTPase-like"/>
    <property type="match status" value="1"/>
</dbReference>
<protein>
    <recommendedName>
        <fullName evidence="2">dUTP diphosphatase</fullName>
        <ecNumber evidence="2">3.6.1.23</ecNumber>
    </recommendedName>
</protein>